<dbReference type="AlphaFoldDB" id="A0A348WGA9"/>
<sequence length="396" mass="44617">MTFFSRFPWTVFLLVILWLPGCFPGGFSYERLSLQEARPDLPTSWRYPQVTRSAEPDFDLDDFEPYFELSSLRRAGRGYEIRTGKSVEISPLSFETSPKAPGVLAAVIESEGKKDKTTGKRQTFYMINFIAPLRGDDYRLIILNKRNLTLWKPKEAQAIAARTHLLQLDFDDGQAPVFRNDADLEQALIAAHYLPAKHSIAFTLTATAPTQPDKKKTTTTPRPSNKSWIFNSATDPITKKSNNSIIIRATSVEPRANLAINFFCDKGQLRAVLHNPDISFLNDTSTTKVALSLVEMRIDDKDVHRMVWERAAGYRDHLVDLGGAGGLYKFATLLNPRMQNANHDWSSVWFLNKVATARDIVMRVTDVGGTAYVARFAPYQPVGPVIDFLPACLKRK</sequence>
<organism evidence="2 3">
    <name type="scientific">Roseovarius nubinhibens</name>
    <dbReference type="NCBI Taxonomy" id="314263"/>
    <lineage>
        <taxon>Bacteria</taxon>
        <taxon>Pseudomonadati</taxon>
        <taxon>Pseudomonadota</taxon>
        <taxon>Alphaproteobacteria</taxon>
        <taxon>Rhodobacterales</taxon>
        <taxon>Roseobacteraceae</taxon>
        <taxon>Roseovarius</taxon>
    </lineage>
</organism>
<proteinExistence type="predicted"/>
<evidence type="ECO:0000313" key="3">
    <source>
        <dbReference type="Proteomes" id="UP000264719"/>
    </source>
</evidence>
<dbReference type="Proteomes" id="UP000264719">
    <property type="component" value="Unassembled WGS sequence"/>
</dbReference>
<reference evidence="2 3" key="1">
    <citation type="journal article" date="2018" name="Nat. Biotechnol.">
        <title>A standardized bacterial taxonomy based on genome phylogeny substantially revises the tree of life.</title>
        <authorList>
            <person name="Parks D.H."/>
            <person name="Chuvochina M."/>
            <person name="Waite D.W."/>
            <person name="Rinke C."/>
            <person name="Skarshewski A."/>
            <person name="Chaumeil P.A."/>
            <person name="Hugenholtz P."/>
        </authorList>
    </citation>
    <scope>NUCLEOTIDE SEQUENCE [LARGE SCALE GENOMIC DNA]</scope>
    <source>
        <strain evidence="2">UBA9169</strain>
    </source>
</reference>
<name>A0A348WGA9_9RHOB</name>
<comment type="caution">
    <text evidence="2">The sequence shown here is derived from an EMBL/GenBank/DDBJ whole genome shotgun (WGS) entry which is preliminary data.</text>
</comment>
<protein>
    <submittedName>
        <fullName evidence="2">Uncharacterized protein</fullName>
    </submittedName>
</protein>
<dbReference type="RefSeq" id="WP_339853661.1">
    <property type="nucleotide sequence ID" value="NZ_CAXAXR010000005.1"/>
</dbReference>
<accession>A0A348WGA9</accession>
<evidence type="ECO:0000313" key="2">
    <source>
        <dbReference type="EMBL" id="HAR53571.1"/>
    </source>
</evidence>
<evidence type="ECO:0000256" key="1">
    <source>
        <dbReference type="SAM" id="MobiDB-lite"/>
    </source>
</evidence>
<feature type="region of interest" description="Disordered" evidence="1">
    <location>
        <begin position="208"/>
        <end position="230"/>
    </location>
</feature>
<dbReference type="EMBL" id="DMVW01000164">
    <property type="protein sequence ID" value="HAR53571.1"/>
    <property type="molecule type" value="Genomic_DNA"/>
</dbReference>
<gene>
    <name evidence="2" type="ORF">DCS45_17105</name>
</gene>